<dbReference type="RefSeq" id="WP_073452132.1">
    <property type="nucleotide sequence ID" value="NZ_BDIO01000003.1"/>
</dbReference>
<feature type="compositionally biased region" description="Polar residues" evidence="1">
    <location>
        <begin position="74"/>
        <end position="84"/>
    </location>
</feature>
<dbReference type="EMBL" id="FQYL01000004">
    <property type="protein sequence ID" value="SHI70601.1"/>
    <property type="molecule type" value="Genomic_DNA"/>
</dbReference>
<dbReference type="Proteomes" id="UP000184390">
    <property type="component" value="Unassembled WGS sequence"/>
</dbReference>
<keyword evidence="2" id="KW-0732">Signal</keyword>
<feature type="compositionally biased region" description="Polar residues" evidence="1">
    <location>
        <begin position="93"/>
        <end position="103"/>
    </location>
</feature>
<feature type="region of interest" description="Disordered" evidence="1">
    <location>
        <begin position="25"/>
        <end position="122"/>
    </location>
</feature>
<accession>A0ABY1I707</accession>
<feature type="chain" id="PRO_5045148937" description="Protease inhibitor Inh" evidence="2">
    <location>
        <begin position="29"/>
        <end position="227"/>
    </location>
</feature>
<organism evidence="3 4">
    <name type="scientific">Actinomyces denticolens</name>
    <dbReference type="NCBI Taxonomy" id="52767"/>
    <lineage>
        <taxon>Bacteria</taxon>
        <taxon>Bacillati</taxon>
        <taxon>Actinomycetota</taxon>
        <taxon>Actinomycetes</taxon>
        <taxon>Actinomycetales</taxon>
        <taxon>Actinomycetaceae</taxon>
        <taxon>Actinomyces</taxon>
    </lineage>
</organism>
<evidence type="ECO:0000313" key="3">
    <source>
        <dbReference type="EMBL" id="SHI70601.1"/>
    </source>
</evidence>
<evidence type="ECO:0008006" key="5">
    <source>
        <dbReference type="Google" id="ProtNLM"/>
    </source>
</evidence>
<evidence type="ECO:0000256" key="2">
    <source>
        <dbReference type="SAM" id="SignalP"/>
    </source>
</evidence>
<sequence>MRPRLRAPLGALALAILAPLAACQSAPADDGGRPGGASVSPEPTIVVPPGAAGGGLAIEPDRATGAGHAPASIQPETTPTSVGTGASPESAATRPSPTEQASPVPSARATENRASTEASISSEKGALESALSGATFTISQASAPECVGLEATFNADHTYVGSAVASAPAPCLPEYDGWEIGQDSRGYTITNRDGSLFVARSITRSADGSIVLERSEGTLTLIRKAQQ</sequence>
<reference evidence="3 4" key="1">
    <citation type="submission" date="2016-11" db="EMBL/GenBank/DDBJ databases">
        <authorList>
            <person name="Varghese N."/>
            <person name="Submissions S."/>
        </authorList>
    </citation>
    <scope>NUCLEOTIDE SEQUENCE [LARGE SCALE GENOMIC DNA]</scope>
    <source>
        <strain evidence="3 4">PA</strain>
    </source>
</reference>
<keyword evidence="4" id="KW-1185">Reference proteome</keyword>
<protein>
    <recommendedName>
        <fullName evidence="5">Protease inhibitor Inh</fullName>
    </recommendedName>
</protein>
<evidence type="ECO:0000313" key="4">
    <source>
        <dbReference type="Proteomes" id="UP000184390"/>
    </source>
</evidence>
<name>A0ABY1I707_9ACTO</name>
<proteinExistence type="predicted"/>
<comment type="caution">
    <text evidence="3">The sequence shown here is derived from an EMBL/GenBank/DDBJ whole genome shotgun (WGS) entry which is preliminary data.</text>
</comment>
<feature type="signal peptide" evidence="2">
    <location>
        <begin position="1"/>
        <end position="28"/>
    </location>
</feature>
<gene>
    <name evidence="3" type="ORF">SAMN05216246_10453</name>
</gene>
<evidence type="ECO:0000256" key="1">
    <source>
        <dbReference type="SAM" id="MobiDB-lite"/>
    </source>
</evidence>
<feature type="compositionally biased region" description="Polar residues" evidence="1">
    <location>
        <begin position="112"/>
        <end position="122"/>
    </location>
</feature>